<dbReference type="InterPro" id="IPR046953">
    <property type="entry name" value="Spore_GerAC-like_C"/>
</dbReference>
<dbReference type="Proteomes" id="UP001597318">
    <property type="component" value="Unassembled WGS sequence"/>
</dbReference>
<feature type="domain" description="Spore germination protein N-terminal" evidence="9">
    <location>
        <begin position="23"/>
        <end position="200"/>
    </location>
</feature>
<dbReference type="NCBIfam" id="TIGR02887">
    <property type="entry name" value="spore_ger_x_C"/>
    <property type="match status" value="1"/>
</dbReference>
<organism evidence="10 11">
    <name type="scientific">Metabacillus endolithicus</name>
    <dbReference type="NCBI Taxonomy" id="1535204"/>
    <lineage>
        <taxon>Bacteria</taxon>
        <taxon>Bacillati</taxon>
        <taxon>Bacillota</taxon>
        <taxon>Bacilli</taxon>
        <taxon>Bacillales</taxon>
        <taxon>Bacillaceae</taxon>
        <taxon>Metabacillus</taxon>
    </lineage>
</organism>
<gene>
    <name evidence="10" type="ORF">ACFSKK_00770</name>
</gene>
<dbReference type="PROSITE" id="PS51257">
    <property type="entry name" value="PROKAR_LIPOPROTEIN"/>
    <property type="match status" value="1"/>
</dbReference>
<evidence type="ECO:0000256" key="4">
    <source>
        <dbReference type="ARBA" id="ARBA00022729"/>
    </source>
</evidence>
<protein>
    <submittedName>
        <fullName evidence="10">Ger(X)C family spore germination protein</fullName>
    </submittedName>
</protein>
<comment type="subcellular location">
    <subcellularLocation>
        <location evidence="1">Membrane</location>
        <topology evidence="1">Lipid-anchor</topology>
    </subcellularLocation>
</comment>
<keyword evidence="7" id="KW-0449">Lipoprotein</keyword>
<evidence type="ECO:0000259" key="9">
    <source>
        <dbReference type="Pfam" id="PF25198"/>
    </source>
</evidence>
<accession>A0ABW5BQ25</accession>
<evidence type="ECO:0000256" key="7">
    <source>
        <dbReference type="ARBA" id="ARBA00023288"/>
    </source>
</evidence>
<comment type="similarity">
    <text evidence="2">Belongs to the GerABKC lipoprotein family.</text>
</comment>
<dbReference type="InterPro" id="IPR057336">
    <property type="entry name" value="GerAC_N"/>
</dbReference>
<keyword evidence="4" id="KW-0732">Signal</keyword>
<keyword evidence="11" id="KW-1185">Reference proteome</keyword>
<evidence type="ECO:0000313" key="11">
    <source>
        <dbReference type="Proteomes" id="UP001597318"/>
    </source>
</evidence>
<evidence type="ECO:0000256" key="5">
    <source>
        <dbReference type="ARBA" id="ARBA00023136"/>
    </source>
</evidence>
<evidence type="ECO:0000313" key="10">
    <source>
        <dbReference type="EMBL" id="MFD2212238.1"/>
    </source>
</evidence>
<evidence type="ECO:0000256" key="6">
    <source>
        <dbReference type="ARBA" id="ARBA00023139"/>
    </source>
</evidence>
<evidence type="ECO:0000256" key="3">
    <source>
        <dbReference type="ARBA" id="ARBA00022544"/>
    </source>
</evidence>
<dbReference type="Gene3D" id="6.20.190.10">
    <property type="entry name" value="Nutrient germinant receptor protein C, domain 1"/>
    <property type="match status" value="1"/>
</dbReference>
<evidence type="ECO:0000256" key="1">
    <source>
        <dbReference type="ARBA" id="ARBA00004635"/>
    </source>
</evidence>
<dbReference type="InterPro" id="IPR008844">
    <property type="entry name" value="Spore_GerAC-like"/>
</dbReference>
<keyword evidence="3" id="KW-0309">Germination</keyword>
<dbReference type="RefSeq" id="WP_379049466.1">
    <property type="nucleotide sequence ID" value="NZ_JBHUIK010000001.1"/>
</dbReference>
<feature type="domain" description="Spore germination GerAC-like C-terminal" evidence="8">
    <location>
        <begin position="225"/>
        <end position="390"/>
    </location>
</feature>
<reference evidence="11" key="1">
    <citation type="journal article" date="2019" name="Int. J. Syst. Evol. Microbiol.">
        <title>The Global Catalogue of Microorganisms (GCM) 10K type strain sequencing project: providing services to taxonomists for standard genome sequencing and annotation.</title>
        <authorList>
            <consortium name="The Broad Institute Genomics Platform"/>
            <consortium name="The Broad Institute Genome Sequencing Center for Infectious Disease"/>
            <person name="Wu L."/>
            <person name="Ma J."/>
        </authorList>
    </citation>
    <scope>NUCLEOTIDE SEQUENCE [LARGE SCALE GENOMIC DNA]</scope>
    <source>
        <strain evidence="11">CGMCC 1.15474</strain>
    </source>
</reference>
<sequence length="402" mass="45035">MTKKSIVLVIISFFLLFTSGCWNRRELNELAISVGEGIDNDKEGKYKISTQIVIPAGVASKTGNAPSDLPVRLFTGTEDSIFEAMREITTKSPRPIYHSHLRILVIGESLAKEGIGEVLDMFFRDHEYRTDFYIVIAKNTTAENILSILTSIEKIPANNMVSSLETSEKTWAPSTAVTLDELIQVLVTEGKNPVLTGIEIIGDPKSGHTQQNLETIDPTAYLKYSGLAVIKNDKMVGWLNQEESKGYNFIMDNVKNTVSDVTCPKEGKFNFEIIRSKTEVKAMLENETPKIEISIKSEGNVGEVKCDIDLTKQQTITELEKAIEKDFINLVETAIKKVKEDYSTDIFGFGDAVHRADAKAWKTLKSDWNEKHFSDLEVSVKADVKIRRLGKITNSFINEIKE</sequence>
<dbReference type="PANTHER" id="PTHR35789:SF1">
    <property type="entry name" value="SPORE GERMINATION PROTEIN B3"/>
    <property type="match status" value="1"/>
</dbReference>
<dbReference type="PANTHER" id="PTHR35789">
    <property type="entry name" value="SPORE GERMINATION PROTEIN B3"/>
    <property type="match status" value="1"/>
</dbReference>
<keyword evidence="5" id="KW-0472">Membrane</keyword>
<proteinExistence type="inferred from homology"/>
<dbReference type="EMBL" id="JBHUIK010000001">
    <property type="protein sequence ID" value="MFD2212238.1"/>
    <property type="molecule type" value="Genomic_DNA"/>
</dbReference>
<dbReference type="Pfam" id="PF05504">
    <property type="entry name" value="Spore_GerAC"/>
    <property type="match status" value="1"/>
</dbReference>
<comment type="caution">
    <text evidence="10">The sequence shown here is derived from an EMBL/GenBank/DDBJ whole genome shotgun (WGS) entry which is preliminary data.</text>
</comment>
<evidence type="ECO:0000256" key="2">
    <source>
        <dbReference type="ARBA" id="ARBA00007886"/>
    </source>
</evidence>
<keyword evidence="6" id="KW-0564">Palmitate</keyword>
<evidence type="ECO:0000259" key="8">
    <source>
        <dbReference type="Pfam" id="PF05504"/>
    </source>
</evidence>
<dbReference type="InterPro" id="IPR038501">
    <property type="entry name" value="Spore_GerAC_C_sf"/>
</dbReference>
<dbReference type="Gene3D" id="3.30.300.210">
    <property type="entry name" value="Nutrient germinant receptor protein C, domain 3"/>
    <property type="match status" value="1"/>
</dbReference>
<name>A0ABW5BQ25_9BACI</name>
<dbReference type="Pfam" id="PF25198">
    <property type="entry name" value="Spore_GerAC_N"/>
    <property type="match status" value="1"/>
</dbReference>